<sequence>MLILHSSLQPVLSGWESADKHALSSTARDVSHRKSRSYRCASHLRSYTMAITV</sequence>
<dbReference type="AlphaFoldDB" id="A0A0E9QVT4"/>
<reference evidence="1" key="1">
    <citation type="submission" date="2014-11" db="EMBL/GenBank/DDBJ databases">
        <authorList>
            <person name="Amaro Gonzalez C."/>
        </authorList>
    </citation>
    <scope>NUCLEOTIDE SEQUENCE</scope>
</reference>
<evidence type="ECO:0000313" key="1">
    <source>
        <dbReference type="EMBL" id="JAH20567.1"/>
    </source>
</evidence>
<proteinExistence type="predicted"/>
<reference evidence="1" key="2">
    <citation type="journal article" date="2015" name="Fish Shellfish Immunol.">
        <title>Early steps in the European eel (Anguilla anguilla)-Vibrio vulnificus interaction in the gills: Role of the RtxA13 toxin.</title>
        <authorList>
            <person name="Callol A."/>
            <person name="Pajuelo D."/>
            <person name="Ebbesson L."/>
            <person name="Teles M."/>
            <person name="MacKenzie S."/>
            <person name="Amaro C."/>
        </authorList>
    </citation>
    <scope>NUCLEOTIDE SEQUENCE</scope>
</reference>
<name>A0A0E9QVT4_ANGAN</name>
<dbReference type="EMBL" id="GBXM01088010">
    <property type="protein sequence ID" value="JAH20567.1"/>
    <property type="molecule type" value="Transcribed_RNA"/>
</dbReference>
<accession>A0A0E9QVT4</accession>
<organism evidence="1">
    <name type="scientific">Anguilla anguilla</name>
    <name type="common">European freshwater eel</name>
    <name type="synonym">Muraena anguilla</name>
    <dbReference type="NCBI Taxonomy" id="7936"/>
    <lineage>
        <taxon>Eukaryota</taxon>
        <taxon>Metazoa</taxon>
        <taxon>Chordata</taxon>
        <taxon>Craniata</taxon>
        <taxon>Vertebrata</taxon>
        <taxon>Euteleostomi</taxon>
        <taxon>Actinopterygii</taxon>
        <taxon>Neopterygii</taxon>
        <taxon>Teleostei</taxon>
        <taxon>Anguilliformes</taxon>
        <taxon>Anguillidae</taxon>
        <taxon>Anguilla</taxon>
    </lineage>
</organism>
<protein>
    <submittedName>
        <fullName evidence="1">Uncharacterized protein</fullName>
    </submittedName>
</protein>